<dbReference type="Gene3D" id="3.20.20.150">
    <property type="entry name" value="Divalent-metal-dependent TIM barrel enzymes"/>
    <property type="match status" value="1"/>
</dbReference>
<name>A0A419F2M5_9BACT</name>
<evidence type="ECO:0000313" key="3">
    <source>
        <dbReference type="Proteomes" id="UP000285961"/>
    </source>
</evidence>
<dbReference type="Proteomes" id="UP000285961">
    <property type="component" value="Unassembled WGS sequence"/>
</dbReference>
<gene>
    <name evidence="2" type="ORF">C4532_05665</name>
</gene>
<proteinExistence type="predicted"/>
<dbReference type="SUPFAM" id="SSF51658">
    <property type="entry name" value="Xylose isomerase-like"/>
    <property type="match status" value="1"/>
</dbReference>
<dbReference type="InterPro" id="IPR050312">
    <property type="entry name" value="IolE/XylAMocC-like"/>
</dbReference>
<organism evidence="2 3">
    <name type="scientific">Candidatus Abyssobacteria bacterium SURF_17</name>
    <dbReference type="NCBI Taxonomy" id="2093361"/>
    <lineage>
        <taxon>Bacteria</taxon>
        <taxon>Pseudomonadati</taxon>
        <taxon>Candidatus Hydrogenedentota</taxon>
        <taxon>Candidatus Abyssobacteria</taxon>
    </lineage>
</organism>
<evidence type="ECO:0000313" key="2">
    <source>
        <dbReference type="EMBL" id="RJP72708.1"/>
    </source>
</evidence>
<protein>
    <submittedName>
        <fullName evidence="2">Sugar phosphate isomerase/epimerase</fullName>
    </submittedName>
</protein>
<dbReference type="PANTHER" id="PTHR12110:SF21">
    <property type="entry name" value="XYLOSE ISOMERASE-LIKE TIM BARREL DOMAIN-CONTAINING PROTEIN"/>
    <property type="match status" value="1"/>
</dbReference>
<dbReference type="Pfam" id="PF01261">
    <property type="entry name" value="AP_endonuc_2"/>
    <property type="match status" value="1"/>
</dbReference>
<feature type="domain" description="Xylose isomerase-like TIM barrel" evidence="1">
    <location>
        <begin position="19"/>
        <end position="257"/>
    </location>
</feature>
<accession>A0A419F2M5</accession>
<dbReference type="GO" id="GO:0016853">
    <property type="term" value="F:isomerase activity"/>
    <property type="evidence" value="ECO:0007669"/>
    <property type="project" value="UniProtKB-KW"/>
</dbReference>
<dbReference type="AlphaFoldDB" id="A0A419F2M5"/>
<dbReference type="InterPro" id="IPR013022">
    <property type="entry name" value="Xyl_isomerase-like_TIM-brl"/>
</dbReference>
<keyword evidence="2" id="KW-0413">Isomerase</keyword>
<reference evidence="2 3" key="1">
    <citation type="journal article" date="2017" name="ISME J.">
        <title>Energy and carbon metabolisms in a deep terrestrial subsurface fluid microbial community.</title>
        <authorList>
            <person name="Momper L."/>
            <person name="Jungbluth S.P."/>
            <person name="Lee M.D."/>
            <person name="Amend J.P."/>
        </authorList>
    </citation>
    <scope>NUCLEOTIDE SEQUENCE [LARGE SCALE GENOMIC DNA]</scope>
    <source>
        <strain evidence="2">SURF_17</strain>
    </source>
</reference>
<dbReference type="InterPro" id="IPR036237">
    <property type="entry name" value="Xyl_isomerase-like_sf"/>
</dbReference>
<dbReference type="EMBL" id="QZKI01000041">
    <property type="protein sequence ID" value="RJP72708.1"/>
    <property type="molecule type" value="Genomic_DNA"/>
</dbReference>
<sequence>MRTCLNLTTLLRADLEGAVEAAAEAGFEAVELWVDSLERFLATHTVDDLRALLERHRMKVVSIGDIESITFCTREQFEELSQNCERLAAVARAVSCPSLVVSASVKPRGVDASAIAAEASSALGRLLDVVEPAGVGLAFAFRGFGWCAVNSLAQVRDAVDSHAGRHVGLALDTFDLHTRGVQPAEIATVNPEQIFVMRMSDCNEAHPLVLTDSDRVLPGEGVVQLDNMLEAVWKAGFSGPVSLKILCPRLWELSAPEAAQLVMATASQYSAGLRTG</sequence>
<dbReference type="PANTHER" id="PTHR12110">
    <property type="entry name" value="HYDROXYPYRUVATE ISOMERASE"/>
    <property type="match status" value="1"/>
</dbReference>
<evidence type="ECO:0000259" key="1">
    <source>
        <dbReference type="Pfam" id="PF01261"/>
    </source>
</evidence>
<comment type="caution">
    <text evidence="2">The sequence shown here is derived from an EMBL/GenBank/DDBJ whole genome shotgun (WGS) entry which is preliminary data.</text>
</comment>